<dbReference type="Proteomes" id="UP000014500">
    <property type="component" value="Unassembled WGS sequence"/>
</dbReference>
<proteinExistence type="inferred from homology"/>
<evidence type="ECO:0000256" key="4">
    <source>
        <dbReference type="ARBA" id="ARBA00022963"/>
    </source>
</evidence>
<dbReference type="Gene3D" id="3.40.50.1820">
    <property type="entry name" value="alpha/beta hydrolase"/>
    <property type="match status" value="2"/>
</dbReference>
<dbReference type="InterPro" id="IPR029058">
    <property type="entry name" value="AB_hydrolase_fold"/>
</dbReference>
<dbReference type="FunFam" id="3.40.50.1820:FF:000057">
    <property type="entry name" value="Lipase"/>
    <property type="match status" value="1"/>
</dbReference>
<feature type="domain" description="Partial AB-hydrolase lipase" evidence="8">
    <location>
        <begin position="72"/>
        <end position="129"/>
    </location>
</feature>
<organism evidence="9 10">
    <name type="scientific">Strigamia maritima</name>
    <name type="common">European centipede</name>
    <name type="synonym">Geophilus maritimus</name>
    <dbReference type="NCBI Taxonomy" id="126957"/>
    <lineage>
        <taxon>Eukaryota</taxon>
        <taxon>Metazoa</taxon>
        <taxon>Ecdysozoa</taxon>
        <taxon>Arthropoda</taxon>
        <taxon>Myriapoda</taxon>
        <taxon>Chilopoda</taxon>
        <taxon>Pleurostigmophora</taxon>
        <taxon>Geophilomorpha</taxon>
        <taxon>Linotaeniidae</taxon>
        <taxon>Strigamia</taxon>
    </lineage>
</organism>
<keyword evidence="7" id="KW-1133">Transmembrane helix</keyword>
<sequence>MTKMKVPVNLLFLITILTICDKLVVNGLLHKWIRKQILLDNTEHKWHNDQKISEHKWQNNQKMTNVETDVLDIIRQHGYPAENHTIQTLDGYLLMLHRIPNGQSNLIPGTPILLLHGLGCHSGIWVANGYNSLAFMLADEFFDVWMINFRGNPYTNHINLSTDEDSFWDYSWEDHAQYDLTATIDYIVKVTKYSKVLNIGISMGTTVALALLASNSNYNNKIAGLLALAPPDTQPYLSTLVESPALDEDKFIKLLYNLGKKGRIGHCPINPETLMSLCPVTDSFFCHILFSLNSGYSPALPDKTIEPLLKSQCCYGTSRKNAIHYAQIKKLGDMAKFDYGTIENVLRYGKTKPPYYSFSNITTPIAFFYSDKEISSEHPLSIRKLKYKLKHAVFKLLNPHKMSMKKDFLWLNLKRSNLYEQLVSALNLMCTKQDENNRNNYWYVLLVNLVEGDINRPTYNKQVKECMKKHSMSLDSIQMEVSKCVTVASRVLLLTAQTYAYFSFGATLSEWFAEHVLHINYEPNQYKDISAIWDEALLDTSELISKYGYNNEVHDIQTEDEYIIRVQRIPYGNHDHRRKLPILLMHGFFATSAQWVDNRYDSLAFILADEGFDVWLGNFRGNAYTTHVNTSYDSKHFWDFSIDEHRFDLSATIDYILQISQSNQLIYVGYSLGTTVGFALLSSYLDYNEKVAGIIALAPIASLKYTTTLLFLPQIKNYKVIQQGHELVHKPYYHVINELNLMVHLKICPSSDPHICEYSLAVMGGYECGIRNKTRVPIYTAHLSSGTSVKNAAHFAQLWKNNKLTRYDYGRVGNLLRYKRPYAEEYNINKIYIPIAIYHAANDPIANPIDIELLSRKIQKLAAKEILSDPRASHSSLIWLENSKEMLYSHVVDMIYRMCQASLN</sequence>
<dbReference type="Pfam" id="PF04083">
    <property type="entry name" value="Abhydro_lipase"/>
    <property type="match status" value="2"/>
</dbReference>
<keyword evidence="7" id="KW-0472">Membrane</keyword>
<evidence type="ECO:0000313" key="10">
    <source>
        <dbReference type="Proteomes" id="UP000014500"/>
    </source>
</evidence>
<keyword evidence="3" id="KW-0378">Hydrolase</keyword>
<evidence type="ECO:0000256" key="3">
    <source>
        <dbReference type="ARBA" id="ARBA00022801"/>
    </source>
</evidence>
<keyword evidence="6" id="KW-0325">Glycoprotein</keyword>
<protein>
    <recommendedName>
        <fullName evidence="8">Partial AB-hydrolase lipase domain-containing protein</fullName>
    </recommendedName>
</protein>
<evidence type="ECO:0000256" key="6">
    <source>
        <dbReference type="ARBA" id="ARBA00023180"/>
    </source>
</evidence>
<evidence type="ECO:0000256" key="2">
    <source>
        <dbReference type="ARBA" id="ARBA00022729"/>
    </source>
</evidence>
<dbReference type="PANTHER" id="PTHR11005">
    <property type="entry name" value="LYSOSOMAL ACID LIPASE-RELATED"/>
    <property type="match status" value="1"/>
</dbReference>
<dbReference type="FunFam" id="3.40.50.1820:FF:000021">
    <property type="entry name" value="Lipase"/>
    <property type="match status" value="1"/>
</dbReference>
<evidence type="ECO:0000256" key="5">
    <source>
        <dbReference type="ARBA" id="ARBA00023098"/>
    </source>
</evidence>
<dbReference type="HOGENOM" id="CLU_290588_0_0_1"/>
<reference evidence="10" key="1">
    <citation type="submission" date="2011-05" db="EMBL/GenBank/DDBJ databases">
        <authorList>
            <person name="Richards S.R."/>
            <person name="Qu J."/>
            <person name="Jiang H."/>
            <person name="Jhangiani S.N."/>
            <person name="Agravi P."/>
            <person name="Goodspeed R."/>
            <person name="Gross S."/>
            <person name="Mandapat C."/>
            <person name="Jackson L."/>
            <person name="Mathew T."/>
            <person name="Pu L."/>
            <person name="Thornton R."/>
            <person name="Saada N."/>
            <person name="Wilczek-Boney K.B."/>
            <person name="Lee S."/>
            <person name="Kovar C."/>
            <person name="Wu Y."/>
            <person name="Scherer S.E."/>
            <person name="Worley K.C."/>
            <person name="Muzny D.M."/>
            <person name="Gibbs R."/>
        </authorList>
    </citation>
    <scope>NUCLEOTIDE SEQUENCE</scope>
    <source>
        <strain evidence="10">Brora</strain>
    </source>
</reference>
<reference evidence="9" key="2">
    <citation type="submission" date="2015-02" db="UniProtKB">
        <authorList>
            <consortium name="EnsemblMetazoa"/>
        </authorList>
    </citation>
    <scope>IDENTIFICATION</scope>
</reference>
<dbReference type="STRING" id="126957.T1JKB5"/>
<evidence type="ECO:0000259" key="8">
    <source>
        <dbReference type="Pfam" id="PF04083"/>
    </source>
</evidence>
<keyword evidence="4" id="KW-0442">Lipid degradation</keyword>
<dbReference type="EMBL" id="JH432065">
    <property type="status" value="NOT_ANNOTATED_CDS"/>
    <property type="molecule type" value="Genomic_DNA"/>
</dbReference>
<dbReference type="PhylomeDB" id="T1JKB5"/>
<keyword evidence="5" id="KW-0443">Lipid metabolism</keyword>
<dbReference type="EnsemblMetazoa" id="SMAR014295-RA">
    <property type="protein sequence ID" value="SMAR014295-PA"/>
    <property type="gene ID" value="SMAR014295"/>
</dbReference>
<dbReference type="AlphaFoldDB" id="T1JKB5"/>
<feature type="domain" description="Partial AB-hydrolase lipase" evidence="8">
    <location>
        <begin position="540"/>
        <end position="598"/>
    </location>
</feature>
<name>T1JKB5_STRMM</name>
<keyword evidence="2" id="KW-0732">Signal</keyword>
<evidence type="ECO:0000256" key="7">
    <source>
        <dbReference type="SAM" id="Phobius"/>
    </source>
</evidence>
<dbReference type="SUPFAM" id="SSF53474">
    <property type="entry name" value="alpha/beta-Hydrolases"/>
    <property type="match status" value="2"/>
</dbReference>
<comment type="similarity">
    <text evidence="1">Belongs to the AB hydrolase superfamily. Lipase family.</text>
</comment>
<dbReference type="InterPro" id="IPR006693">
    <property type="entry name" value="AB_hydrolase_lipase"/>
</dbReference>
<evidence type="ECO:0000313" key="9">
    <source>
        <dbReference type="EnsemblMetazoa" id="SMAR014295-PA"/>
    </source>
</evidence>
<feature type="transmembrane region" description="Helical" evidence="7">
    <location>
        <begin position="6"/>
        <end position="25"/>
    </location>
</feature>
<dbReference type="GO" id="GO:0016787">
    <property type="term" value="F:hydrolase activity"/>
    <property type="evidence" value="ECO:0007669"/>
    <property type="project" value="UniProtKB-KW"/>
</dbReference>
<keyword evidence="10" id="KW-1185">Reference proteome</keyword>
<dbReference type="GO" id="GO:0016042">
    <property type="term" value="P:lipid catabolic process"/>
    <property type="evidence" value="ECO:0007669"/>
    <property type="project" value="UniProtKB-KW"/>
</dbReference>
<accession>T1JKB5</accession>
<keyword evidence="7" id="KW-0812">Transmembrane</keyword>
<evidence type="ECO:0000256" key="1">
    <source>
        <dbReference type="ARBA" id="ARBA00010701"/>
    </source>
</evidence>
<dbReference type="eggNOG" id="KOG2624">
    <property type="taxonomic scope" value="Eukaryota"/>
</dbReference>